<evidence type="ECO:0000313" key="11">
    <source>
        <dbReference type="EMBL" id="NEC54914.1"/>
    </source>
</evidence>
<comment type="function">
    <text evidence="9">Converts cobyric acid to cobinamide by the addition of aminopropanol on the F carboxylic group.</text>
</comment>
<protein>
    <recommendedName>
        <fullName evidence="9">Cobalamin biosynthesis protein CobD</fullName>
    </recommendedName>
</protein>
<sequence length="334" mass="34167">MPLRQAVTAAGLIAGYAADAWFGDPRRGHPVAAFGTAAGQLERWWWADSKPRGAAYAAVCAGSAAGLGILAERAARNRPGVQFVLTAAATWAVLGGRGLAAEGREMARLLESGELPAARKRLSHLCARDATGLDAAELTRAATESIAENTSDAVVAPLLWGAVAGVPGLLGYRAVNTLDAMVGYRSARHRDFGWFAARTDDWANLVPARVGAVLTTVTAPLAGGHARSAWRAWRRDGSAHPSPNAGQVEAAFAGALDIRLGGTNTYHGEAERRSTLGDGRPPGASDLRRAVRLSRLVGAAALAVAAGIAVARSGGPRSAGRPAGPAAAGITVAG</sequence>
<dbReference type="STRING" id="112413.SAMN05421854_11499"/>
<dbReference type="PANTHER" id="PTHR34308:SF1">
    <property type="entry name" value="COBALAMIN BIOSYNTHESIS PROTEIN CBIB"/>
    <property type="match status" value="1"/>
</dbReference>
<dbReference type="NCBIfam" id="NF002276">
    <property type="entry name" value="PRK01209.1-4"/>
    <property type="match status" value="1"/>
</dbReference>
<dbReference type="PANTHER" id="PTHR34308">
    <property type="entry name" value="COBALAMIN BIOSYNTHESIS PROTEIN CBIB"/>
    <property type="match status" value="1"/>
</dbReference>
<dbReference type="EMBL" id="JAAGNC010000032">
    <property type="protein sequence ID" value="NEC54914.1"/>
    <property type="molecule type" value="Genomic_DNA"/>
</dbReference>
<dbReference type="RefSeq" id="WP_067582706.1">
    <property type="nucleotide sequence ID" value="NZ_FOWC01000014.1"/>
</dbReference>
<evidence type="ECO:0000256" key="6">
    <source>
        <dbReference type="ARBA" id="ARBA00022692"/>
    </source>
</evidence>
<dbReference type="GO" id="GO:0005886">
    <property type="term" value="C:plasma membrane"/>
    <property type="evidence" value="ECO:0007669"/>
    <property type="project" value="UniProtKB-SubCell"/>
</dbReference>
<dbReference type="OrthoDB" id="9811967at2"/>
<keyword evidence="4 9" id="KW-1003">Cell membrane</keyword>
<dbReference type="EMBL" id="FOWC01000014">
    <property type="protein sequence ID" value="SFQ52948.1"/>
    <property type="molecule type" value="Genomic_DNA"/>
</dbReference>
<comment type="pathway">
    <text evidence="2 9">Cofactor biosynthesis; adenosylcobalamin biosynthesis.</text>
</comment>
<evidence type="ECO:0000313" key="13">
    <source>
        <dbReference type="Proteomes" id="UP000199137"/>
    </source>
</evidence>
<gene>
    <name evidence="9" type="primary">cobD</name>
    <name evidence="11" type="ORF">G3I59_04700</name>
    <name evidence="12" type="ORF">SAMN05421854_11499</name>
</gene>
<keyword evidence="5 9" id="KW-0169">Cobalamin biosynthesis</keyword>
<dbReference type="HAMAP" id="MF_00024">
    <property type="entry name" value="CobD_CbiB"/>
    <property type="match status" value="1"/>
</dbReference>
<dbReference type="UniPathway" id="UPA00148"/>
<dbReference type="GO" id="GO:0009236">
    <property type="term" value="P:cobalamin biosynthetic process"/>
    <property type="evidence" value="ECO:0007669"/>
    <property type="project" value="UniProtKB-UniRule"/>
</dbReference>
<keyword evidence="7 9" id="KW-1133">Transmembrane helix</keyword>
<evidence type="ECO:0000256" key="4">
    <source>
        <dbReference type="ARBA" id="ARBA00022475"/>
    </source>
</evidence>
<dbReference type="GO" id="GO:0048472">
    <property type="term" value="F:threonine-phosphate decarboxylase activity"/>
    <property type="evidence" value="ECO:0007669"/>
    <property type="project" value="InterPro"/>
</dbReference>
<evidence type="ECO:0000256" key="5">
    <source>
        <dbReference type="ARBA" id="ARBA00022573"/>
    </source>
</evidence>
<comment type="similarity">
    <text evidence="3 9">Belongs to the CobD/CbiB family.</text>
</comment>
<dbReference type="AlphaFoldDB" id="A0A1I5Z979"/>
<evidence type="ECO:0000256" key="3">
    <source>
        <dbReference type="ARBA" id="ARBA00006263"/>
    </source>
</evidence>
<evidence type="ECO:0000256" key="9">
    <source>
        <dbReference type="HAMAP-Rule" id="MF_00024"/>
    </source>
</evidence>
<evidence type="ECO:0000313" key="12">
    <source>
        <dbReference type="EMBL" id="SFQ52948.1"/>
    </source>
</evidence>
<keyword evidence="14" id="KW-1185">Reference proteome</keyword>
<dbReference type="Proteomes" id="UP000199137">
    <property type="component" value="Unassembled WGS sequence"/>
</dbReference>
<evidence type="ECO:0000256" key="8">
    <source>
        <dbReference type="ARBA" id="ARBA00023136"/>
    </source>
</evidence>
<feature type="region of interest" description="Disordered" evidence="10">
    <location>
        <begin position="313"/>
        <end position="334"/>
    </location>
</feature>
<accession>A0A1I5Z979</accession>
<name>A0A1I5Z979_9PSEU</name>
<evidence type="ECO:0000256" key="1">
    <source>
        <dbReference type="ARBA" id="ARBA00004651"/>
    </source>
</evidence>
<keyword evidence="8 9" id="KW-0472">Membrane</keyword>
<dbReference type="Proteomes" id="UP000470404">
    <property type="component" value="Unassembled WGS sequence"/>
</dbReference>
<dbReference type="Pfam" id="PF03186">
    <property type="entry name" value="CobD_Cbib"/>
    <property type="match status" value="1"/>
</dbReference>
<dbReference type="GO" id="GO:0015420">
    <property type="term" value="F:ABC-type vitamin B12 transporter activity"/>
    <property type="evidence" value="ECO:0007669"/>
    <property type="project" value="UniProtKB-UniRule"/>
</dbReference>
<evidence type="ECO:0000256" key="7">
    <source>
        <dbReference type="ARBA" id="ARBA00022989"/>
    </source>
</evidence>
<reference evidence="12 13" key="1">
    <citation type="submission" date="2016-10" db="EMBL/GenBank/DDBJ databases">
        <authorList>
            <person name="de Groot N.N."/>
        </authorList>
    </citation>
    <scope>NUCLEOTIDE SEQUENCE [LARGE SCALE GENOMIC DNA]</scope>
    <source>
        <strain evidence="12 13">DSM 44637</strain>
    </source>
</reference>
<comment type="subcellular location">
    <subcellularLocation>
        <location evidence="1 9">Cell membrane</location>
        <topology evidence="1 9">Multi-pass membrane protein</topology>
    </subcellularLocation>
</comment>
<keyword evidence="6 9" id="KW-0812">Transmembrane</keyword>
<evidence type="ECO:0000313" key="14">
    <source>
        <dbReference type="Proteomes" id="UP000470404"/>
    </source>
</evidence>
<dbReference type="InterPro" id="IPR004485">
    <property type="entry name" value="Cobalamin_biosynth_CobD/CbiB"/>
</dbReference>
<dbReference type="NCBIfam" id="TIGR00380">
    <property type="entry name" value="cobal_cbiB"/>
    <property type="match status" value="1"/>
</dbReference>
<organism evidence="12 13">
    <name type="scientific">Amycolatopsis rubida</name>
    <dbReference type="NCBI Taxonomy" id="112413"/>
    <lineage>
        <taxon>Bacteria</taxon>
        <taxon>Bacillati</taxon>
        <taxon>Actinomycetota</taxon>
        <taxon>Actinomycetes</taxon>
        <taxon>Pseudonocardiales</taxon>
        <taxon>Pseudonocardiaceae</taxon>
        <taxon>Amycolatopsis</taxon>
    </lineage>
</organism>
<evidence type="ECO:0000256" key="10">
    <source>
        <dbReference type="SAM" id="MobiDB-lite"/>
    </source>
</evidence>
<reference evidence="11 14" key="2">
    <citation type="submission" date="2020-01" db="EMBL/GenBank/DDBJ databases">
        <title>Insect and environment-associated Actinomycetes.</title>
        <authorList>
            <person name="Currrie C."/>
            <person name="Chevrette M."/>
            <person name="Carlson C."/>
            <person name="Stubbendieck R."/>
            <person name="Wendt-Pienkowski E."/>
        </authorList>
    </citation>
    <scope>NUCLEOTIDE SEQUENCE [LARGE SCALE GENOMIC DNA]</scope>
    <source>
        <strain evidence="11 14">SID8386</strain>
    </source>
</reference>
<proteinExistence type="inferred from homology"/>
<evidence type="ECO:0000256" key="2">
    <source>
        <dbReference type="ARBA" id="ARBA00004953"/>
    </source>
</evidence>